<dbReference type="InterPro" id="IPR028098">
    <property type="entry name" value="Glyco_trans_4-like_N"/>
</dbReference>
<feature type="domain" description="Glycosyl transferase family 1" evidence="1">
    <location>
        <begin position="175"/>
        <end position="320"/>
    </location>
</feature>
<dbReference type="Pfam" id="PF00534">
    <property type="entry name" value="Glycos_transf_1"/>
    <property type="match status" value="1"/>
</dbReference>
<dbReference type="OrthoDB" id="9055506at2"/>
<evidence type="ECO:0000313" key="4">
    <source>
        <dbReference type="Proteomes" id="UP000009080"/>
    </source>
</evidence>
<dbReference type="AlphaFoldDB" id="C5BSL0"/>
<sequence length="349" mass="39194">MLIFYLRNLSGGGVQKVHINIANGLERSGYDVIFLCKEKGVLENEVGPSIVKGTILKLFKLIPFLSKPANTTVVVGNGTDAVLAAIVRFLYLFRFNLIYVQHVDLKLAGDTFASVFVKRAVFSCLQYLVSRVVFVSNGLKESIFSQIKLPRSDFRVIYNPVLKSVDYAEHQSSSRGGGLRIINVGRLCFQKNQKYLLSVAEWLVNEGVDFKLTFVGEGEDQNMLTALVKEKSLDGQVEFLGWRDNIADLLKQADIFCLVSLWEGLPTVLIEALQYCPRVLALECPHGIREICSHDNKTVLPTSTDVSSYGRRLLELVDSAPVSMPSRNLERFTEKRCVREYELLVGEFK</sequence>
<reference evidence="3 4" key="1">
    <citation type="journal article" date="2009" name="PLoS ONE">
        <title>The complete genome of Teredinibacter turnerae T7901: an intracellular endosymbiont of marine wood-boring bivalves (shipworms).</title>
        <authorList>
            <person name="Yang J.C."/>
            <person name="Madupu R."/>
            <person name="Durkin A.S."/>
            <person name="Ekborg N.A."/>
            <person name="Pedamallu C.S."/>
            <person name="Hostetler J.B."/>
            <person name="Radune D."/>
            <person name="Toms B.S."/>
            <person name="Henrissat B."/>
            <person name="Coutinho P.M."/>
            <person name="Schwarz S."/>
            <person name="Field L."/>
            <person name="Trindade-Silva A.E."/>
            <person name="Soares C.A.G."/>
            <person name="Elshahawi S."/>
            <person name="Hanora A."/>
            <person name="Schmidt E.W."/>
            <person name="Haygood M.G."/>
            <person name="Posfai J."/>
            <person name="Benner J."/>
            <person name="Madinger C."/>
            <person name="Nove J."/>
            <person name="Anton B."/>
            <person name="Chaudhary K."/>
            <person name="Foster J."/>
            <person name="Holman A."/>
            <person name="Kumar S."/>
            <person name="Lessard P.A."/>
            <person name="Luyten Y.A."/>
            <person name="Slatko B."/>
            <person name="Wood N."/>
            <person name="Wu B."/>
            <person name="Teplitski M."/>
            <person name="Mougous J.D."/>
            <person name="Ward N."/>
            <person name="Eisen J.A."/>
            <person name="Badger J.H."/>
            <person name="Distel D.L."/>
        </authorList>
    </citation>
    <scope>NUCLEOTIDE SEQUENCE [LARGE SCALE GENOMIC DNA]</scope>
    <source>
        <strain evidence="4">ATCC 39867 / T7901</strain>
    </source>
</reference>
<dbReference type="STRING" id="377629.TERTU_1404"/>
<dbReference type="Proteomes" id="UP000009080">
    <property type="component" value="Chromosome"/>
</dbReference>
<proteinExistence type="predicted"/>
<dbReference type="SUPFAM" id="SSF53756">
    <property type="entry name" value="UDP-Glycosyltransferase/glycogen phosphorylase"/>
    <property type="match status" value="1"/>
</dbReference>
<dbReference type="InterPro" id="IPR001296">
    <property type="entry name" value="Glyco_trans_1"/>
</dbReference>
<dbReference type="eggNOG" id="COG0438">
    <property type="taxonomic scope" value="Bacteria"/>
</dbReference>
<dbReference type="RefSeq" id="WP_015818272.1">
    <property type="nucleotide sequence ID" value="NC_012997.1"/>
</dbReference>
<accession>C5BSL0</accession>
<dbReference type="EMBL" id="CP001614">
    <property type="protein sequence ID" value="ACR12160.1"/>
    <property type="molecule type" value="Genomic_DNA"/>
</dbReference>
<dbReference type="Pfam" id="PF13439">
    <property type="entry name" value="Glyco_transf_4"/>
    <property type="match status" value="1"/>
</dbReference>
<feature type="domain" description="Glycosyltransferase subfamily 4-like N-terminal" evidence="2">
    <location>
        <begin position="12"/>
        <end position="161"/>
    </location>
</feature>
<dbReference type="GO" id="GO:0016757">
    <property type="term" value="F:glycosyltransferase activity"/>
    <property type="evidence" value="ECO:0007669"/>
    <property type="project" value="InterPro"/>
</dbReference>
<dbReference type="CAZy" id="GT4">
    <property type="family name" value="Glycosyltransferase Family 4"/>
</dbReference>
<dbReference type="CDD" id="cd03811">
    <property type="entry name" value="GT4_GT28_WabH-like"/>
    <property type="match status" value="1"/>
</dbReference>
<evidence type="ECO:0000313" key="3">
    <source>
        <dbReference type="EMBL" id="ACR12160.1"/>
    </source>
</evidence>
<evidence type="ECO:0000259" key="1">
    <source>
        <dbReference type="Pfam" id="PF00534"/>
    </source>
</evidence>
<dbReference type="HOGENOM" id="CLU_009583_0_0_6"/>
<dbReference type="PANTHER" id="PTHR12526:SF630">
    <property type="entry name" value="GLYCOSYLTRANSFERASE"/>
    <property type="match status" value="1"/>
</dbReference>
<dbReference type="GO" id="GO:1901135">
    <property type="term" value="P:carbohydrate derivative metabolic process"/>
    <property type="evidence" value="ECO:0007669"/>
    <property type="project" value="UniProtKB-ARBA"/>
</dbReference>
<dbReference type="KEGG" id="ttu:TERTU_1404"/>
<organism evidence="3 4">
    <name type="scientific">Teredinibacter turnerae (strain ATCC 39867 / T7901)</name>
    <dbReference type="NCBI Taxonomy" id="377629"/>
    <lineage>
        <taxon>Bacteria</taxon>
        <taxon>Pseudomonadati</taxon>
        <taxon>Pseudomonadota</taxon>
        <taxon>Gammaproteobacteria</taxon>
        <taxon>Cellvibrionales</taxon>
        <taxon>Cellvibrionaceae</taxon>
        <taxon>Teredinibacter</taxon>
    </lineage>
</organism>
<keyword evidence="4" id="KW-1185">Reference proteome</keyword>
<name>C5BSL0_TERTT</name>
<dbReference type="Gene3D" id="3.40.50.2000">
    <property type="entry name" value="Glycogen Phosphorylase B"/>
    <property type="match status" value="2"/>
</dbReference>
<gene>
    <name evidence="3" type="ordered locus">TERTU_1404</name>
</gene>
<dbReference type="PANTHER" id="PTHR12526">
    <property type="entry name" value="GLYCOSYLTRANSFERASE"/>
    <property type="match status" value="1"/>
</dbReference>
<evidence type="ECO:0000259" key="2">
    <source>
        <dbReference type="Pfam" id="PF13439"/>
    </source>
</evidence>
<protein>
    <submittedName>
        <fullName evidence="3">Glycosyltransferase family 4 domain protein</fullName>
    </submittedName>
</protein>